<reference evidence="4" key="1">
    <citation type="submission" date="2018-01" db="EMBL/GenBank/DDBJ databases">
        <title>Draft Genome Sequence of the Radioresistant Bacterium Deinococcus aerius TR0125, Isolated from the Higher Atmosphere above Japan.</title>
        <authorList>
            <person name="Satoh K."/>
            <person name="Arai H."/>
            <person name="Sanzen T."/>
            <person name="Kawaguchi Y."/>
            <person name="Hayashi H."/>
            <person name="Yokobori S."/>
            <person name="Yamagishi A."/>
            <person name="Oono Y."/>
            <person name="Narumi I."/>
        </authorList>
    </citation>
    <scope>NUCLEOTIDE SEQUENCE [LARGE SCALE GENOMIC DNA]</scope>
    <source>
        <strain evidence="4">TR0125</strain>
    </source>
</reference>
<keyword evidence="2" id="KW-0472">Membrane</keyword>
<protein>
    <submittedName>
        <fullName evidence="3">Uncharacterized protein</fullName>
    </submittedName>
</protein>
<dbReference type="Pfam" id="PF13428">
    <property type="entry name" value="TPR_14"/>
    <property type="match status" value="1"/>
</dbReference>
<dbReference type="PROSITE" id="PS50005">
    <property type="entry name" value="TPR"/>
    <property type="match status" value="1"/>
</dbReference>
<keyword evidence="1" id="KW-0802">TPR repeat</keyword>
<feature type="transmembrane region" description="Helical" evidence="2">
    <location>
        <begin position="12"/>
        <end position="34"/>
    </location>
</feature>
<evidence type="ECO:0000313" key="3">
    <source>
        <dbReference type="EMBL" id="GBF06702.1"/>
    </source>
</evidence>
<gene>
    <name evidence="3" type="ORF">DAERI_100065</name>
</gene>
<keyword evidence="2" id="KW-1133">Transmembrane helix</keyword>
<proteinExistence type="predicted"/>
<name>A0A2I9CXB2_9DEIO</name>
<keyword evidence="2" id="KW-0812">Transmembrane</keyword>
<feature type="repeat" description="TPR" evidence="1">
    <location>
        <begin position="114"/>
        <end position="147"/>
    </location>
</feature>
<dbReference type="SUPFAM" id="SSF48452">
    <property type="entry name" value="TPR-like"/>
    <property type="match status" value="1"/>
</dbReference>
<dbReference type="InterPro" id="IPR011990">
    <property type="entry name" value="TPR-like_helical_dom_sf"/>
</dbReference>
<organism evidence="3 4">
    <name type="scientific">Deinococcus aerius</name>
    <dbReference type="NCBI Taxonomy" id="200253"/>
    <lineage>
        <taxon>Bacteria</taxon>
        <taxon>Thermotogati</taxon>
        <taxon>Deinococcota</taxon>
        <taxon>Deinococci</taxon>
        <taxon>Deinococcales</taxon>
        <taxon>Deinococcaceae</taxon>
        <taxon>Deinococcus</taxon>
    </lineage>
</organism>
<evidence type="ECO:0000256" key="1">
    <source>
        <dbReference type="PROSITE-ProRule" id="PRU00339"/>
    </source>
</evidence>
<evidence type="ECO:0000256" key="2">
    <source>
        <dbReference type="SAM" id="Phobius"/>
    </source>
</evidence>
<dbReference type="InterPro" id="IPR019734">
    <property type="entry name" value="TPR_rpt"/>
</dbReference>
<accession>A0A2I9CXB2</accession>
<keyword evidence="4" id="KW-1185">Reference proteome</keyword>
<dbReference type="EMBL" id="BFAG01000010">
    <property type="protein sequence ID" value="GBF06702.1"/>
    <property type="molecule type" value="Genomic_DNA"/>
</dbReference>
<sequence length="194" mass="22086">MDNPLSPMNRPFPFPWFAAVPPMLLLGFPVWTALTDLRAHQLARQADVRQDMALFDEATDLRRQAARLSPGDAQVELALAESLRGLWAFRETNALRREADAAFDRAAALSPHWPVPHYEHARMYAFKGQYARALSLLEPALRLDPNNAGYWLERARYLEALHKDTAARQAYARCWAIDTVRECETALKRLGDQS</sequence>
<dbReference type="Proteomes" id="UP000236569">
    <property type="component" value="Unassembled WGS sequence"/>
</dbReference>
<dbReference type="AlphaFoldDB" id="A0A2I9CXB2"/>
<dbReference type="Gene3D" id="1.25.40.10">
    <property type="entry name" value="Tetratricopeptide repeat domain"/>
    <property type="match status" value="1"/>
</dbReference>
<comment type="caution">
    <text evidence="3">The sequence shown here is derived from an EMBL/GenBank/DDBJ whole genome shotgun (WGS) entry which is preliminary data.</text>
</comment>
<evidence type="ECO:0000313" key="4">
    <source>
        <dbReference type="Proteomes" id="UP000236569"/>
    </source>
</evidence>